<dbReference type="EMBL" id="QNRE01000015">
    <property type="protein sequence ID" value="RBO85255.1"/>
    <property type="molecule type" value="Genomic_DNA"/>
</dbReference>
<dbReference type="SUPFAM" id="SSF141571">
    <property type="entry name" value="Pentapeptide repeat-like"/>
    <property type="match status" value="3"/>
</dbReference>
<dbReference type="RefSeq" id="WP_067509227.1">
    <property type="nucleotide sequence ID" value="NZ_CP107943.1"/>
</dbReference>
<organism evidence="1 2">
    <name type="scientific">Nocardia puris</name>
    <dbReference type="NCBI Taxonomy" id="208602"/>
    <lineage>
        <taxon>Bacteria</taxon>
        <taxon>Bacillati</taxon>
        <taxon>Actinomycetota</taxon>
        <taxon>Actinomycetes</taxon>
        <taxon>Mycobacteriales</taxon>
        <taxon>Nocardiaceae</taxon>
        <taxon>Nocardia</taxon>
    </lineage>
</organism>
<gene>
    <name evidence="1" type="ORF">DFR74_115103</name>
</gene>
<dbReference type="OrthoDB" id="2579959at2"/>
<dbReference type="Pfam" id="PF00805">
    <property type="entry name" value="Pentapeptide"/>
    <property type="match status" value="4"/>
</dbReference>
<dbReference type="InterPro" id="IPR051082">
    <property type="entry name" value="Pentapeptide-BTB/POZ_domain"/>
</dbReference>
<evidence type="ECO:0000313" key="2">
    <source>
        <dbReference type="Proteomes" id="UP000252586"/>
    </source>
</evidence>
<evidence type="ECO:0000313" key="1">
    <source>
        <dbReference type="EMBL" id="RBO85255.1"/>
    </source>
</evidence>
<dbReference type="PANTHER" id="PTHR14136">
    <property type="entry name" value="BTB_POZ DOMAIN-CONTAINING PROTEIN KCTD9"/>
    <property type="match status" value="1"/>
</dbReference>
<comment type="caution">
    <text evidence="1">The sequence shown here is derived from an EMBL/GenBank/DDBJ whole genome shotgun (WGS) entry which is preliminary data.</text>
</comment>
<sequence>MRVIAAARSDDPVAARKVVSELTEACLAESGRGLDLTAVDLSGLDLSGFDLRQATLNRTALYGTDLSAADLTGASLVCAGLERTNFTDAVLRGAYVHAVAAQASVFVRADLSGLIDATGALFHGCNMSQARLDHSELAGVTFYQCNLASAQARSSDLRGAVFNECRMDDADLTSAVVGDCTITRSGVRGLTLARARGQGLVIQRPSTADGLRLSGAHLPSLRLSAVRGRGITADSLNATGIDVLDSHLAEASFRGADLSGGRWSRVGMDGAVFVGAALADSSWQHVSVCDADFAEATGESMTASECSFARADLSGFAGRYSTFRNCDFTAADLQRTYLYRASFIGDPPSSACMAHANLDGANLTQAYLAADFTSASLRHVTATYARVNQSIFSDADLSGLSMFRASAVKTDFTSARVTGTLGLMFADRCIGLSAALDASVDPESLRIAKFITDFDGLIASDNRKST</sequence>
<dbReference type="AlphaFoldDB" id="A0A366D5M1"/>
<accession>A0A366D5M1</accession>
<proteinExistence type="predicted"/>
<dbReference type="STRING" id="1210090.GCA_001613185_03093"/>
<dbReference type="PANTHER" id="PTHR14136:SF17">
    <property type="entry name" value="BTB_POZ DOMAIN-CONTAINING PROTEIN KCTD9"/>
    <property type="match status" value="1"/>
</dbReference>
<reference evidence="1 2" key="1">
    <citation type="submission" date="2018-06" db="EMBL/GenBank/DDBJ databases">
        <title>Genomic Encyclopedia of Type Strains, Phase IV (KMG-IV): sequencing the most valuable type-strain genomes for metagenomic binning, comparative biology and taxonomic classification.</title>
        <authorList>
            <person name="Goeker M."/>
        </authorList>
    </citation>
    <scope>NUCLEOTIDE SEQUENCE [LARGE SCALE GENOMIC DNA]</scope>
    <source>
        <strain evidence="1 2">DSM 44599</strain>
    </source>
</reference>
<keyword evidence="2" id="KW-1185">Reference proteome</keyword>
<dbReference type="Proteomes" id="UP000252586">
    <property type="component" value="Unassembled WGS sequence"/>
</dbReference>
<protein>
    <submittedName>
        <fullName evidence="1">Uncharacterized protein YjbI with pentapeptide repeats</fullName>
    </submittedName>
</protein>
<dbReference type="InterPro" id="IPR001646">
    <property type="entry name" value="5peptide_repeat"/>
</dbReference>
<dbReference type="Gene3D" id="2.160.20.80">
    <property type="entry name" value="E3 ubiquitin-protein ligase SopA"/>
    <property type="match status" value="4"/>
</dbReference>
<name>A0A366D5M1_9NOCA</name>